<evidence type="ECO:0000256" key="2">
    <source>
        <dbReference type="SAM" id="MobiDB-lite"/>
    </source>
</evidence>
<dbReference type="Proteomes" id="UP000724268">
    <property type="component" value="Unassembled WGS sequence"/>
</dbReference>
<accession>A0ABS6ZZS6</accession>
<feature type="compositionally biased region" description="Basic and acidic residues" evidence="2">
    <location>
        <begin position="47"/>
        <end position="59"/>
    </location>
</feature>
<comment type="caution">
    <text evidence="3">The sequence shown here is derived from an EMBL/GenBank/DDBJ whole genome shotgun (WGS) entry which is preliminary data.</text>
</comment>
<gene>
    <name evidence="3" type="ORF">KZX47_10260</name>
</gene>
<sequence length="268" mass="31089">MDLVRLYKRLVGKAVQGSLFPDLIPERRTVHRRGKVHVQTYWVKPDRDEKAEGKDHRPLEIPPGGLEAWRGRLPTPSGGVKDVVVELHEKEHIPPEQRRALEAQNWARWERARWVARRRVWVDGVPVEDEWDTVDNLLDLEGLLPPGGRQDGWHPALRGQVEALHCALEAQRQARAEVERLEVVLQRLHEDKRALTRQHGNKTHRLRIQAAAEGWDEDKLKKRLEGLERAFTKQAAALQEEEAATLKQLEQARLRAEQAREELKRLLE</sequence>
<organism evidence="3 4">
    <name type="scientific">Thermus brevis</name>
    <dbReference type="NCBI Taxonomy" id="2862456"/>
    <lineage>
        <taxon>Bacteria</taxon>
        <taxon>Thermotogati</taxon>
        <taxon>Deinococcota</taxon>
        <taxon>Deinococci</taxon>
        <taxon>Thermales</taxon>
        <taxon>Thermaceae</taxon>
        <taxon>Thermus</taxon>
    </lineage>
</organism>
<evidence type="ECO:0000256" key="1">
    <source>
        <dbReference type="SAM" id="Coils"/>
    </source>
</evidence>
<evidence type="ECO:0000313" key="3">
    <source>
        <dbReference type="EMBL" id="MBW6395531.1"/>
    </source>
</evidence>
<protein>
    <submittedName>
        <fullName evidence="3">Uncharacterized protein</fullName>
    </submittedName>
</protein>
<dbReference type="RefSeq" id="WP_219760012.1">
    <property type="nucleotide sequence ID" value="NZ_JAHXRS010000019.1"/>
</dbReference>
<keyword evidence="4" id="KW-1185">Reference proteome</keyword>
<reference evidence="3 4" key="1">
    <citation type="submission" date="2021-07" db="EMBL/GenBank/DDBJ databases">
        <title>Thermus aquaticus gen. n. and sp. n., a nonsporulating extreme thermophile.</title>
        <authorList>
            <person name="Hu C.-J."/>
            <person name="Li W.-J."/>
            <person name="Xian W.-D."/>
        </authorList>
    </citation>
    <scope>NUCLEOTIDE SEQUENCE [LARGE SCALE GENOMIC DNA]</scope>
    <source>
        <strain evidence="3 4">SYSU G05001</strain>
    </source>
</reference>
<feature type="region of interest" description="Disordered" evidence="2">
    <location>
        <begin position="47"/>
        <end position="73"/>
    </location>
</feature>
<name>A0ABS6ZZS6_9DEIN</name>
<keyword evidence="1" id="KW-0175">Coiled coil</keyword>
<feature type="coiled-coil region" evidence="1">
    <location>
        <begin position="171"/>
        <end position="266"/>
    </location>
</feature>
<dbReference type="EMBL" id="JAHXRS010000019">
    <property type="protein sequence ID" value="MBW6395531.1"/>
    <property type="molecule type" value="Genomic_DNA"/>
</dbReference>
<evidence type="ECO:0000313" key="4">
    <source>
        <dbReference type="Proteomes" id="UP000724268"/>
    </source>
</evidence>
<proteinExistence type="predicted"/>